<sequence>MLTSSMLLASVTAGPGQRGPSPSITWEDPAEPAEPEDGGRRSTGAFGGSLSWGNASWAGSAAPRALPSLDGGNGFGGSGLSGGAGRGHSARDGGAAGAGGGDPRGDEELLSKAVRLAVLREEYVTRLLRLAPPRRLRRQGWRLAGQGLSAALPLLELLRETTVELTAAVVRWRGGMGHARVSARPFIHEGVPYLLKAASDAGAISAHVPGIEAALGVVGSLERCPALLPDHVFEVGADPQAADAADPDFGLYTHESVAPRAGGGPSGGGARASGALAGAGAEAQASEAARLARAAATRAQSLGGGAAAVGLVGVERARDALRVLAQEEAAYGTASVLVVDPASLDLEAPQLVPFAALVERAEARGEPPPPLPRALFPVGTSAPAGSLADSRAQSRGAGNGFGASISGAFSAGDPAASGHVGLESVDGVRGASFIPGRGPGGGAGGDHRGAEGHGEAVAGPLRSRAPTFSWADDGVASAGQFSPASSAVGRTAEMGLSSIVGEGGADGSPFVDRDHDRDSEGEGEAGGFASTDRSADADADADAGVGVGGGASSLRLASLEDLSAADAGRLRVAAAAEAARVIRPLGAADVVCGPVPSPDEPAAPRADHEGDGAETPRGGPAAHHSGLPSSGPGGRQPGTGAELAGAGAAGADLSSGRTVKGIALDPVLPPPAGAYDWRVAFSRYGRSVFSADVGARRAARLQRAEALRRRRAGLVRGVAEAEPPEEDRAVAARRREVSDAAAAEEAARPWRRGKPPPRVGLPPFTPATVQALEVALDRTRETLAARRAAAAAAAAAAAGAGAPGAAAAQEGGAGPEGSFARAAGLDRAAVSMAAAKQAAVSGSLEEAEEAMAAADGARSWQLAVPATLPLPSALPLELPGRRREVGVTMDPAEAATAIQAAARGVLVRKRCALLRRRVLERAVTMQRLWRAHVARLFAAVLRRRTIAAIAIQALQRGRVGRNRARDARYALAREWAATQVQRVLRGFLGRRRARYRRALAASAALCQEAAAAVTAPGLRALAALPAPSPELLAVVQVLALLAAPVRPLLAETGASSGAIAAPYDPVSRKLVLAGPGGAATLVGVTEGRGIGVERAGLRGRGPRRERAGAG</sequence>
<dbReference type="EMBL" id="VLTN01000004">
    <property type="protein sequence ID" value="KAA0156302.1"/>
    <property type="molecule type" value="Genomic_DNA"/>
</dbReference>
<feature type="region of interest" description="Disordered" evidence="1">
    <location>
        <begin position="77"/>
        <end position="106"/>
    </location>
</feature>
<dbReference type="AlphaFoldDB" id="A0A5A8CT22"/>
<feature type="region of interest" description="Disordered" evidence="1">
    <location>
        <begin position="498"/>
        <end position="541"/>
    </location>
</feature>
<dbReference type="SMART" id="SM00015">
    <property type="entry name" value="IQ"/>
    <property type="match status" value="4"/>
</dbReference>
<feature type="region of interest" description="Disordered" evidence="1">
    <location>
        <begin position="741"/>
        <end position="764"/>
    </location>
</feature>
<feature type="compositionally biased region" description="Basic and acidic residues" evidence="1">
    <location>
        <begin position="511"/>
        <end position="520"/>
    </location>
</feature>
<keyword evidence="3" id="KW-1185">Reference proteome</keyword>
<evidence type="ECO:0000313" key="2">
    <source>
        <dbReference type="EMBL" id="KAA0156302.1"/>
    </source>
</evidence>
<evidence type="ECO:0000256" key="1">
    <source>
        <dbReference type="SAM" id="MobiDB-lite"/>
    </source>
</evidence>
<evidence type="ECO:0000313" key="3">
    <source>
        <dbReference type="Proteomes" id="UP000323011"/>
    </source>
</evidence>
<feature type="region of interest" description="Disordered" evidence="1">
    <location>
        <begin position="435"/>
        <end position="457"/>
    </location>
</feature>
<protein>
    <submittedName>
        <fullName evidence="2">Uncharacterized protein</fullName>
    </submittedName>
</protein>
<name>A0A5A8CT22_CAFRO</name>
<reference evidence="2 3" key="1">
    <citation type="submission" date="2019-07" db="EMBL/GenBank/DDBJ databases">
        <title>Genomes of Cafeteria roenbergensis.</title>
        <authorList>
            <person name="Fischer M.G."/>
            <person name="Hackl T."/>
            <person name="Roman M."/>
        </authorList>
    </citation>
    <scope>NUCLEOTIDE SEQUENCE [LARGE SCALE GENOMIC DNA]</scope>
    <source>
        <strain evidence="2 3">BVI</strain>
    </source>
</reference>
<gene>
    <name evidence="2" type="ORF">FNF29_01095</name>
</gene>
<organism evidence="2 3">
    <name type="scientific">Cafeteria roenbergensis</name>
    <name type="common">Marine flagellate</name>
    <dbReference type="NCBI Taxonomy" id="33653"/>
    <lineage>
        <taxon>Eukaryota</taxon>
        <taxon>Sar</taxon>
        <taxon>Stramenopiles</taxon>
        <taxon>Bigyra</taxon>
        <taxon>Opalozoa</taxon>
        <taxon>Bicosoecida</taxon>
        <taxon>Cafeteriaceae</taxon>
        <taxon>Cafeteria</taxon>
    </lineage>
</organism>
<feature type="compositionally biased region" description="Basic and acidic residues" evidence="1">
    <location>
        <begin position="445"/>
        <end position="454"/>
    </location>
</feature>
<dbReference type="Gene3D" id="1.20.5.190">
    <property type="match status" value="1"/>
</dbReference>
<dbReference type="Pfam" id="PF00612">
    <property type="entry name" value="IQ"/>
    <property type="match status" value="3"/>
</dbReference>
<feature type="compositionally biased region" description="Gly residues" evidence="1">
    <location>
        <begin position="261"/>
        <end position="271"/>
    </location>
</feature>
<dbReference type="Proteomes" id="UP000323011">
    <property type="component" value="Unassembled WGS sequence"/>
</dbReference>
<comment type="caution">
    <text evidence="2">The sequence shown here is derived from an EMBL/GenBank/DDBJ whole genome shotgun (WGS) entry which is preliminary data.</text>
</comment>
<dbReference type="PROSITE" id="PS50096">
    <property type="entry name" value="IQ"/>
    <property type="match status" value="3"/>
</dbReference>
<feature type="region of interest" description="Disordered" evidence="1">
    <location>
        <begin position="255"/>
        <end position="274"/>
    </location>
</feature>
<dbReference type="InterPro" id="IPR000048">
    <property type="entry name" value="IQ_motif_EF-hand-BS"/>
</dbReference>
<feature type="region of interest" description="Disordered" evidence="1">
    <location>
        <begin position="593"/>
        <end position="649"/>
    </location>
</feature>
<feature type="region of interest" description="Disordered" evidence="1">
    <location>
        <begin position="1"/>
        <end position="47"/>
    </location>
</feature>
<dbReference type="OMA" id="GAWIECK"/>
<feature type="compositionally biased region" description="Low complexity" evidence="1">
    <location>
        <begin position="638"/>
        <end position="649"/>
    </location>
</feature>
<accession>A0A5A8CT22</accession>
<feature type="compositionally biased region" description="Gly residues" evidence="1">
    <location>
        <begin position="77"/>
        <end position="86"/>
    </location>
</feature>
<proteinExistence type="predicted"/>